<feature type="region of interest" description="Disordered" evidence="6">
    <location>
        <begin position="2335"/>
        <end position="2362"/>
    </location>
</feature>
<dbReference type="PANTHER" id="PTHR24403:SF105">
    <property type="entry name" value="ZINC FINGER PROTEIN 2-LIKE ISOFORM X1"/>
    <property type="match status" value="1"/>
</dbReference>
<keyword evidence="1" id="KW-0479">Metal-binding</keyword>
<dbReference type="Gene3D" id="3.30.160.60">
    <property type="entry name" value="Classic Zinc Finger"/>
    <property type="match status" value="8"/>
</dbReference>
<dbReference type="FunFam" id="3.30.160.60:FF:000655">
    <property type="entry name" value="Zinc finger protein 462"/>
    <property type="match status" value="1"/>
</dbReference>
<keyword evidence="10" id="KW-1185">Reference proteome</keyword>
<evidence type="ECO:0000256" key="4">
    <source>
        <dbReference type="ARBA" id="ARBA00022833"/>
    </source>
</evidence>
<feature type="region of interest" description="Disordered" evidence="6">
    <location>
        <begin position="2397"/>
        <end position="2420"/>
    </location>
</feature>
<name>A0A3Q2D4W6_CYPVA</name>
<evidence type="ECO:0000259" key="8">
    <source>
        <dbReference type="PROSITE" id="PS50157"/>
    </source>
</evidence>
<keyword evidence="4" id="KW-0862">Zinc</keyword>
<dbReference type="SUPFAM" id="SSF57667">
    <property type="entry name" value="beta-beta-alpha zinc fingers"/>
    <property type="match status" value="2"/>
</dbReference>
<feature type="compositionally biased region" description="Basic and acidic residues" evidence="6">
    <location>
        <begin position="2218"/>
        <end position="2231"/>
    </location>
</feature>
<dbReference type="Proteomes" id="UP000265020">
    <property type="component" value="Unassembled WGS sequence"/>
</dbReference>
<feature type="compositionally biased region" description="Polar residues" evidence="6">
    <location>
        <begin position="2341"/>
        <end position="2359"/>
    </location>
</feature>
<feature type="region of interest" description="Disordered" evidence="6">
    <location>
        <begin position="1029"/>
        <end position="1048"/>
    </location>
</feature>
<feature type="compositionally biased region" description="Polar residues" evidence="6">
    <location>
        <begin position="2232"/>
        <end position="2241"/>
    </location>
</feature>
<dbReference type="InterPro" id="IPR036236">
    <property type="entry name" value="Znf_C2H2_sf"/>
</dbReference>
<dbReference type="InterPro" id="IPR059058">
    <property type="entry name" value="Znf-C2H2_ZNF462"/>
</dbReference>
<evidence type="ECO:0000256" key="7">
    <source>
        <dbReference type="SAM" id="SignalP"/>
    </source>
</evidence>
<feature type="signal peptide" evidence="7">
    <location>
        <begin position="1"/>
        <end position="24"/>
    </location>
</feature>
<dbReference type="Pfam" id="PF23225">
    <property type="entry name" value="zf-C2H2_7th_ZNF462"/>
    <property type="match status" value="3"/>
</dbReference>
<feature type="domain" description="C2H2-type" evidence="8">
    <location>
        <begin position="1746"/>
        <end position="1773"/>
    </location>
</feature>
<feature type="region of interest" description="Disordered" evidence="6">
    <location>
        <begin position="1077"/>
        <end position="1098"/>
    </location>
</feature>
<dbReference type="PROSITE" id="PS00028">
    <property type="entry name" value="ZINC_FINGER_C2H2_1"/>
    <property type="match status" value="8"/>
</dbReference>
<dbReference type="Ensembl" id="ENSCVAT00000030724.1">
    <property type="protein sequence ID" value="ENSCVAP00000013412.1"/>
    <property type="gene ID" value="ENSCVAG00000015901.1"/>
</dbReference>
<feature type="region of interest" description="Disordered" evidence="6">
    <location>
        <begin position="116"/>
        <end position="150"/>
    </location>
</feature>
<dbReference type="GO" id="GO:0008270">
    <property type="term" value="F:zinc ion binding"/>
    <property type="evidence" value="ECO:0007669"/>
    <property type="project" value="UniProtKB-KW"/>
</dbReference>
<feature type="compositionally biased region" description="Basic and acidic residues" evidence="6">
    <location>
        <begin position="1079"/>
        <end position="1095"/>
    </location>
</feature>
<protein>
    <submittedName>
        <fullName evidence="9">Zinc finger protein 462-like</fullName>
    </submittedName>
</protein>
<feature type="domain" description="C2H2-type" evidence="8">
    <location>
        <begin position="2491"/>
        <end position="2515"/>
    </location>
</feature>
<dbReference type="GO" id="GO:0005634">
    <property type="term" value="C:nucleus"/>
    <property type="evidence" value="ECO:0007669"/>
    <property type="project" value="TreeGrafter"/>
</dbReference>
<feature type="compositionally biased region" description="Basic and acidic residues" evidence="6">
    <location>
        <begin position="1836"/>
        <end position="1849"/>
    </location>
</feature>
<dbReference type="PANTHER" id="PTHR24403">
    <property type="entry name" value="ZINC FINGER PROTEIN"/>
    <property type="match status" value="1"/>
</dbReference>
<dbReference type="InterPro" id="IPR050688">
    <property type="entry name" value="Zinc_finger/UBP_domain"/>
</dbReference>
<feature type="compositionally biased region" description="Polar residues" evidence="6">
    <location>
        <begin position="1694"/>
        <end position="1709"/>
    </location>
</feature>
<feature type="compositionally biased region" description="Polar residues" evidence="6">
    <location>
        <begin position="2208"/>
        <end position="2217"/>
    </location>
</feature>
<evidence type="ECO:0000256" key="1">
    <source>
        <dbReference type="ARBA" id="ARBA00022723"/>
    </source>
</evidence>
<reference evidence="9" key="2">
    <citation type="submission" date="2025-09" db="UniProtKB">
        <authorList>
            <consortium name="Ensembl"/>
        </authorList>
    </citation>
    <scope>IDENTIFICATION</scope>
</reference>
<keyword evidence="2" id="KW-0677">Repeat</keyword>
<dbReference type="GO" id="GO:0045944">
    <property type="term" value="P:positive regulation of transcription by RNA polymerase II"/>
    <property type="evidence" value="ECO:0007669"/>
    <property type="project" value="TreeGrafter"/>
</dbReference>
<evidence type="ECO:0000256" key="2">
    <source>
        <dbReference type="ARBA" id="ARBA00022737"/>
    </source>
</evidence>
<feature type="region of interest" description="Disordered" evidence="6">
    <location>
        <begin position="1512"/>
        <end position="1537"/>
    </location>
</feature>
<dbReference type="InterPro" id="IPR013087">
    <property type="entry name" value="Znf_C2H2_type"/>
</dbReference>
<feature type="region of interest" description="Disordered" evidence="6">
    <location>
        <begin position="1675"/>
        <end position="1738"/>
    </location>
</feature>
<dbReference type="STRING" id="28743.ENSCVAP00000013412"/>
<evidence type="ECO:0000256" key="6">
    <source>
        <dbReference type="SAM" id="MobiDB-lite"/>
    </source>
</evidence>
<feature type="compositionally biased region" description="Basic and acidic residues" evidence="6">
    <location>
        <begin position="2397"/>
        <end position="2414"/>
    </location>
</feature>
<dbReference type="InterPro" id="IPR059059">
    <property type="entry name" value="Znf-C2H2_7th_ZNF462"/>
</dbReference>
<dbReference type="PROSITE" id="PS50157">
    <property type="entry name" value="ZINC_FINGER_C2H2_2"/>
    <property type="match status" value="6"/>
</dbReference>
<proteinExistence type="predicted"/>
<feature type="region of interest" description="Disordered" evidence="6">
    <location>
        <begin position="2203"/>
        <end position="2255"/>
    </location>
</feature>
<feature type="domain" description="C2H2-type" evidence="8">
    <location>
        <begin position="2026"/>
        <end position="2053"/>
    </location>
</feature>
<organism evidence="9 10">
    <name type="scientific">Cyprinodon variegatus</name>
    <name type="common">Sheepshead minnow</name>
    <dbReference type="NCBI Taxonomy" id="28743"/>
    <lineage>
        <taxon>Eukaryota</taxon>
        <taxon>Metazoa</taxon>
        <taxon>Chordata</taxon>
        <taxon>Craniata</taxon>
        <taxon>Vertebrata</taxon>
        <taxon>Euteleostomi</taxon>
        <taxon>Actinopterygii</taxon>
        <taxon>Neopterygii</taxon>
        <taxon>Teleostei</taxon>
        <taxon>Neoteleostei</taxon>
        <taxon>Acanthomorphata</taxon>
        <taxon>Ovalentaria</taxon>
        <taxon>Atherinomorphae</taxon>
        <taxon>Cyprinodontiformes</taxon>
        <taxon>Cyprinodontidae</taxon>
        <taxon>Cyprinodon</taxon>
    </lineage>
</organism>
<feature type="domain" description="C2H2-type" evidence="8">
    <location>
        <begin position="1238"/>
        <end position="1265"/>
    </location>
</feature>
<evidence type="ECO:0000313" key="9">
    <source>
        <dbReference type="Ensembl" id="ENSCVAP00000013412.1"/>
    </source>
</evidence>
<accession>A0A3Q2D4W6</accession>
<feature type="region of interest" description="Disordered" evidence="6">
    <location>
        <begin position="898"/>
        <end position="924"/>
    </location>
</feature>
<keyword evidence="3 5" id="KW-0863">Zinc-finger</keyword>
<dbReference type="GeneTree" id="ENSGT00940000156411"/>
<feature type="region of interest" description="Disordered" evidence="6">
    <location>
        <begin position="1836"/>
        <end position="1870"/>
    </location>
</feature>
<evidence type="ECO:0000256" key="3">
    <source>
        <dbReference type="ARBA" id="ARBA00022771"/>
    </source>
</evidence>
<keyword evidence="7" id="KW-0732">Signal</keyword>
<evidence type="ECO:0000256" key="5">
    <source>
        <dbReference type="PROSITE-ProRule" id="PRU00042"/>
    </source>
</evidence>
<feature type="compositionally biased region" description="Basic and acidic residues" evidence="6">
    <location>
        <begin position="906"/>
        <end position="922"/>
    </location>
</feature>
<feature type="region of interest" description="Disordered" evidence="6">
    <location>
        <begin position="450"/>
        <end position="472"/>
    </location>
</feature>
<feature type="chain" id="PRO_5018570395" evidence="7">
    <location>
        <begin position="25"/>
        <end position="2515"/>
    </location>
</feature>
<dbReference type="Pfam" id="PF23075">
    <property type="entry name" value="zf-C2H2_ZNF462_11"/>
    <property type="match status" value="2"/>
</dbReference>
<evidence type="ECO:0000313" key="10">
    <source>
        <dbReference type="Proteomes" id="UP000265020"/>
    </source>
</evidence>
<reference evidence="9" key="1">
    <citation type="submission" date="2025-08" db="UniProtKB">
        <authorList>
            <consortium name="Ensembl"/>
        </authorList>
    </citation>
    <scope>IDENTIFICATION</scope>
</reference>
<feature type="domain" description="C2H2-type" evidence="8">
    <location>
        <begin position="1131"/>
        <end position="1159"/>
    </location>
</feature>
<sequence length="2515" mass="286815">MHNVGVTFFFLPLYILDLVQISSSGHQDDAAPQESLARSLKCTKCTLIFKSKVYLFEHLNKVHHLDIDASLREAGLRYAESKKAHAENSKGVRKSFTCRNCDFKTCIRDVWTKHETQCPKPESPNLTETVIIPDSPDRDTPDSLGDQNDEAEDILGSKDLRTYKRPSQTITKYFSKSSRRNDNLKLDSDAILVDTTPDASLHWKSKATKLSDIDLDSKKPGHLLRYEHLYQAKVVGSGSLEEQTNLAINEINRKTNNDSLKGPKIKKAKLTQDSVEENEDTSGKLAANVDFSFEVSDDDEEKKAELVSRDPARPDLYFCKHCDYSNRSFSLVSSHYQSDHPYVRCNASYIKCSADQSATFRCLECPVEFLSTVDLKWHYTEKHPEAPDVFKIKLNELSLVFKCFTCTFTCKEMRVLMKHYKEKHPTCEVDNSLLFCQYLVSECQGPSQQERCEETSSPERSATLSPKKMGTPCKEVEITPSCQPPSSTVSDATPYKCSKCEFAHKSTVVMQVHYQKKHPEQAVTIDEIKQLSKETMQRTPERETSLKETAEVHPEVNALESVLQTIPEVSKTPVELLKIKHVRALEEDLKIEVSRPKPIIKTTNRSEDLEVDEKVSSQKAKYKPEPALQNVSKVTLLEESSEDSKKSFDFSTPKCLKSAKNESKANMSPSKPNIEATKSKAEGYVYCSPLEMHYCQFCDYSNPYIRSVIGHHNAKHSNHVLLSKADIIQYSAKVINGELERETIQNTDNRTKKRGKNEAKLKKNVTKKSDPYMNAEKLFYCHLCNFGNPSTQGVIAHQYRNHRYPYSSHSRVLEYTALMREKIKKSKSEGTSPGAQLPLPILNKDDKEAFFCPICNYRNRQIAVVVDHYSRVHHKVSNKIADIRLYTAKVLNKLQKSPLKSAKNQELPEKPESKNENRDKSLKTLVDSAPPVELKLEKLRKLPCKYCSFTTQYVFLLMSHMRKIHRSKLSVAGTLRLCYRKGALEPGYHCEWCVFSHKEAEAVHKHYQERHPGCKQMSLEALKARLYVSPDESPSQGRTGLESDQEISEKNKEIHSCTKCSFKSNSKISLASHCNKFHSSSDKNDPLDRPSDKKTSAMSQLEDLNEMPGLFESFQVPLEDVVQETLPSSVFKCPLCPATFDRKHGLRVHSGIKHLKLKNTDEADKQPKQIEGRVHVYKCPYCTYINTSYQGILSHCHMTHPTSTSRADSLQLDPAHLQDLEDYRKRVNTGETLKFSGYVCKTCSKICATLDKLKRHREQEHNEAPKPSLGLRIKLAKPHRNPTCSKASLLTKKVYVRLRCQQCPYVCSTNIRLSKHMHEQHKDDAHNSCVYKCELCPQLYTYKKRLAKHYLRTHGRTAYLKCFVPVYKPGAKKQDPSSEQENKSKDSRFIYRCPSCPYVNTSYHGTLTHSQMKHPSIFIRADTLETGEIFVSNIVGCSKGKESYERGYLCKRCPEIHPSIKKLKIHCQKQHGEAAVSELLSESDEHKEVGDSSQVADDAADPLKATLQDSVHLQKEKGKPNVSDEVNSQVAGSKAKPKRNALYKKDLFYQCQLCTYSAFSRKNLQAHYKSSHKLDALNTYKLLERYNKRKNNFLLKYFTLKTRFHTKCKECPDLAFDSSQSLIDHYNSFHHLSAKTDFTVLSLGARKGSTGLYRCKFCKMRLHGIRNLCRHLDRHRDQMKAKPSNKSIALEGSTAASTSPEASQQNEQPTVKEDSQQMDTALPSSPQPSPSKPDTDLEAKTQEDRYACKLCQKTFMSLKGLRSHEQSHAAMGAIKKLDNMANAEFQLNMKKYLFHKPGTVKRFRCLCCRYRTSFLGLWQSHFLKNHQNIIEKEIMKSNDKEEKSSESPGKEVLGSSEKINSFPEVNEEPEDVEESTEMYSEPPDVQRQLTHYSLMAHNVDRVNMNLHEVGLSDSLLQCEMCNFNTAHLSSIRRHYSNRHGKKILRCKDCDFFTGMRKTMEMHLETGHSTCQSKPTHLKDLRCPLCLYQTKNKNNMIDHIVLHREERVMPIEVRRPKLSRYLQGLIFRCHKCTFTSGSAESLRLHMTRHNDVKPYKCRLCYFDCPRLADLEAHLSDKHQVLRNHELVGQVSLDQLEAKMGIGPEDDEDYKCDNGELETEEINADQDSLQTDNVSECSSTKILRLKDVQETQELHEGERVPANSFVLDSTQDVTQQITTVVKRHEQDLQTQGQDVPLHHSVKEHYERNTDSNAEEQNNAEIKHGSDSLAEKEQTCTNQTTLAESQKEAAAEGSSTSLSMGAIQAEGEHFTAKSIEAIVRDDLVRNVLVLGEDGSKCKSHGKPNPEESFKVGPETVANCVDNEKNDKLLSIKDGSISLAPNLKHQGNNDANPTAPQTNPGQENKSKLREGFRFEPHLLTLPPNCKRLRLGHRESWTRLLESRKQEEKQSPKLTKDETEPNGEESIFKKCVEEDQLHLEQFEEEEEPDHLELKLEEDVEFNNEDEEEGKILDTPQAHDGVLDMDGAAEPLHEKLFTCELCGRNLMNITELNRHIMRHGV</sequence>
<feature type="domain" description="C2H2-type" evidence="8">
    <location>
        <begin position="1331"/>
        <end position="1354"/>
    </location>
</feature>
<dbReference type="SMART" id="SM00355">
    <property type="entry name" value="ZnF_C2H2"/>
    <property type="match status" value="29"/>
</dbReference>